<keyword evidence="15" id="KW-1185">Reference proteome</keyword>
<evidence type="ECO:0000256" key="8">
    <source>
        <dbReference type="ARBA" id="ARBA00023125"/>
    </source>
</evidence>
<accession>A0AA36E140</accession>
<comment type="catalytic activity">
    <reaction evidence="12">
        <text>ATP + H2O = ADP + phosphate + H(+)</text>
        <dbReference type="Rhea" id="RHEA:13065"/>
        <dbReference type="ChEBI" id="CHEBI:15377"/>
        <dbReference type="ChEBI" id="CHEBI:15378"/>
        <dbReference type="ChEBI" id="CHEBI:30616"/>
        <dbReference type="ChEBI" id="CHEBI:43474"/>
        <dbReference type="ChEBI" id="CHEBI:456216"/>
        <dbReference type="EC" id="3.6.4.12"/>
    </reaction>
</comment>
<reference evidence="14" key="1">
    <citation type="submission" date="2023-04" db="EMBL/GenBank/DDBJ databases">
        <authorList>
            <person name="Vijverberg K."/>
            <person name="Xiong W."/>
            <person name="Schranz E."/>
        </authorList>
    </citation>
    <scope>NUCLEOTIDE SEQUENCE</scope>
</reference>
<evidence type="ECO:0000259" key="13">
    <source>
        <dbReference type="SMART" id="SM00559"/>
    </source>
</evidence>
<gene>
    <name evidence="14" type="ORF">LSALG_LOCUS19171</name>
</gene>
<dbReference type="Gene3D" id="1.25.40.240">
    <property type="entry name" value="Ku, C-terminal domain"/>
    <property type="match status" value="1"/>
</dbReference>
<dbReference type="SMART" id="SM00559">
    <property type="entry name" value="Ku78"/>
    <property type="match status" value="1"/>
</dbReference>
<dbReference type="Gene3D" id="1.10.1600.10">
    <property type="match status" value="1"/>
</dbReference>
<dbReference type="GO" id="GO:0043564">
    <property type="term" value="C:Ku70:Ku80 complex"/>
    <property type="evidence" value="ECO:0007669"/>
    <property type="project" value="InterPro"/>
</dbReference>
<dbReference type="Pfam" id="PF03730">
    <property type="entry name" value="Ku_C"/>
    <property type="match status" value="1"/>
</dbReference>
<evidence type="ECO:0000256" key="12">
    <source>
        <dbReference type="PIRNR" id="PIRNR016570"/>
    </source>
</evidence>
<dbReference type="PIRSF" id="PIRSF016570">
    <property type="entry name" value="Ku80"/>
    <property type="match status" value="1"/>
</dbReference>
<proteinExistence type="inferred from homology"/>
<evidence type="ECO:0000256" key="5">
    <source>
        <dbReference type="ARBA" id="ARBA00022801"/>
    </source>
</evidence>
<dbReference type="PANTHER" id="PTHR12604:SF4">
    <property type="entry name" value="X-RAY REPAIR CROSS-COMPLEMENTING PROTEIN 5"/>
    <property type="match status" value="1"/>
</dbReference>
<dbReference type="Pfam" id="PF02735">
    <property type="entry name" value="Ku"/>
    <property type="match status" value="1"/>
</dbReference>
<feature type="domain" description="Ku" evidence="13">
    <location>
        <begin position="315"/>
        <end position="456"/>
    </location>
</feature>
<dbReference type="Gene3D" id="3.40.50.410">
    <property type="entry name" value="von Willebrand factor, type A domain"/>
    <property type="match status" value="1"/>
</dbReference>
<dbReference type="GO" id="GO:0000723">
    <property type="term" value="P:telomere maintenance"/>
    <property type="evidence" value="ECO:0007669"/>
    <property type="project" value="InterPro"/>
</dbReference>
<evidence type="ECO:0000313" key="15">
    <source>
        <dbReference type="Proteomes" id="UP001177003"/>
    </source>
</evidence>
<evidence type="ECO:0000256" key="11">
    <source>
        <dbReference type="ARBA" id="ARBA00023242"/>
    </source>
</evidence>
<evidence type="ECO:0000256" key="6">
    <source>
        <dbReference type="ARBA" id="ARBA00022806"/>
    </source>
</evidence>
<keyword evidence="7 12" id="KW-0067">ATP-binding</keyword>
<dbReference type="SUPFAM" id="SSF101420">
    <property type="entry name" value="C-terminal domain of Ku80"/>
    <property type="match status" value="1"/>
</dbReference>
<evidence type="ECO:0000256" key="4">
    <source>
        <dbReference type="ARBA" id="ARBA00022763"/>
    </source>
</evidence>
<comment type="function">
    <text evidence="12">Single-stranded DNA-dependent ATP-dependent helicase.</text>
</comment>
<name>A0AA36E140_LACSI</name>
<dbReference type="GO" id="GO:0016787">
    <property type="term" value="F:hydrolase activity"/>
    <property type="evidence" value="ECO:0007669"/>
    <property type="project" value="UniProtKB-KW"/>
</dbReference>
<evidence type="ECO:0000256" key="1">
    <source>
        <dbReference type="ARBA" id="ARBA00004123"/>
    </source>
</evidence>
<dbReference type="CDD" id="cd00873">
    <property type="entry name" value="KU80"/>
    <property type="match status" value="1"/>
</dbReference>
<dbReference type="EMBL" id="OX465080">
    <property type="protein sequence ID" value="CAI9279369.1"/>
    <property type="molecule type" value="Genomic_DNA"/>
</dbReference>
<dbReference type="InterPro" id="IPR024193">
    <property type="entry name" value="Ku80"/>
</dbReference>
<evidence type="ECO:0000256" key="3">
    <source>
        <dbReference type="ARBA" id="ARBA00022741"/>
    </source>
</evidence>
<dbReference type="SUPFAM" id="SSF100939">
    <property type="entry name" value="SPOC domain-like"/>
    <property type="match status" value="1"/>
</dbReference>
<keyword evidence="6 12" id="KW-0347">Helicase</keyword>
<evidence type="ECO:0000313" key="14">
    <source>
        <dbReference type="EMBL" id="CAI9279369.1"/>
    </source>
</evidence>
<dbReference type="Proteomes" id="UP001177003">
    <property type="component" value="Chromosome 4"/>
</dbReference>
<evidence type="ECO:0000256" key="7">
    <source>
        <dbReference type="ARBA" id="ARBA00022840"/>
    </source>
</evidence>
<keyword evidence="3 12" id="KW-0547">Nucleotide-binding</keyword>
<dbReference type="InterPro" id="IPR016194">
    <property type="entry name" value="SPOC-like_C_dom_sf"/>
</dbReference>
<keyword evidence="5 12" id="KW-0378">Hydrolase</keyword>
<dbReference type="AlphaFoldDB" id="A0AA36E140"/>
<dbReference type="Gene3D" id="2.40.290.10">
    <property type="match status" value="1"/>
</dbReference>
<comment type="subcellular location">
    <subcellularLocation>
        <location evidence="1 12">Nucleus</location>
    </subcellularLocation>
</comment>
<dbReference type="InterPro" id="IPR005161">
    <property type="entry name" value="Ku_N"/>
</dbReference>
<keyword evidence="9 12" id="KW-0233">DNA recombination</keyword>
<dbReference type="EC" id="3.6.4.12" evidence="12"/>
<dbReference type="GO" id="GO:0005524">
    <property type="term" value="F:ATP binding"/>
    <property type="evidence" value="ECO:0007669"/>
    <property type="project" value="UniProtKB-UniRule"/>
</dbReference>
<keyword evidence="11 12" id="KW-0539">Nucleus</keyword>
<dbReference type="InterPro" id="IPR005160">
    <property type="entry name" value="Ku_C"/>
</dbReference>
<dbReference type="Pfam" id="PF08785">
    <property type="entry name" value="Ku_PK_bind"/>
    <property type="match status" value="1"/>
</dbReference>
<evidence type="ECO:0000256" key="2">
    <source>
        <dbReference type="ARBA" id="ARBA00007726"/>
    </source>
</evidence>
<dbReference type="InterPro" id="IPR036465">
    <property type="entry name" value="vWFA_dom_sf"/>
</dbReference>
<dbReference type="GO" id="GO:0003678">
    <property type="term" value="F:DNA helicase activity"/>
    <property type="evidence" value="ECO:0007669"/>
    <property type="project" value="UniProtKB-EC"/>
</dbReference>
<dbReference type="Pfam" id="PF03731">
    <property type="entry name" value="Ku_N"/>
    <property type="match status" value="1"/>
</dbReference>
<keyword evidence="10 12" id="KW-0234">DNA repair</keyword>
<keyword evidence="8 12" id="KW-0238">DNA-binding</keyword>
<sequence length="722" mass="81636">MDVWSAKFGGGKGKGRNIFWLLWYDSNLRLRIFFPEKMARNKEALILLIDVGPSMHSVLPEIQKVCSLLIQKKLVFNKYDEVGVVVFGTKDTDNDLMKEVGGYEHVTVLQPIKVVDGDLVDVTQQLPQGTHPGDFMDAIVVGMDMLIKKYQDTIKGKKRICLITNAMYPIKDPYEGTKEDQVYTIAEQMAAHGMKIDCIIYRGDQNPVPHNTTIEENDMLLSIFSKKTKAKAVHVESSTSLLGALRTRNLAPVTTFRGDLELSPTCKIKVWVYKKTSEEKFPTLKKYSDKAPSTDKFATHEIKLDYEYKSVQDPSKVVPPEQRIKGYRYGPQVIPISSAEFEAAKFKPEKGVKLLGFTSASNIMRHYYMKDVNIIIADPGNKKAILAVSALARAMKEMDKVGILRCVWRQGQANVVIGVLTPNVSDKDNIADSFYFNVLPFAEDVREFEFPSFSNLPKSLQPNKEQQEAADKLVMMMDLAPAGKEEALRPEFTPNPVLERFYHHLELKSKNPDAAVPPLDSTLKRITEPDHEVVSQKKLVIDEFCRNFELKENPKLKKSVRRLLRDQKSGSFEGQVGKIENKSMDIVGSTSAVKVGTIGELTAVQDFEAMISRRDSPEWVSKAIFGMKNKVLDLVENSYEGDNYPKALECLVALRKGCVIEQEPKQFNNFLQHLYRFCEEKDLKSFCEFLASKDVTFITKTEAEDSDIADKDARSLFVKAET</sequence>
<dbReference type="FunFam" id="1.10.1600.10:FF:000002">
    <property type="entry name" value="X-ray repair cross-complementing protein 5"/>
    <property type="match status" value="1"/>
</dbReference>
<evidence type="ECO:0000256" key="10">
    <source>
        <dbReference type="ARBA" id="ARBA00023204"/>
    </source>
</evidence>
<dbReference type="SUPFAM" id="SSF53300">
    <property type="entry name" value="vWA-like"/>
    <property type="match status" value="1"/>
</dbReference>
<dbReference type="GO" id="GO:0003684">
    <property type="term" value="F:damaged DNA binding"/>
    <property type="evidence" value="ECO:0007669"/>
    <property type="project" value="InterPro"/>
</dbReference>
<dbReference type="InterPro" id="IPR036494">
    <property type="entry name" value="Ku_C_sf"/>
</dbReference>
<dbReference type="GO" id="GO:0006310">
    <property type="term" value="P:DNA recombination"/>
    <property type="evidence" value="ECO:0007669"/>
    <property type="project" value="UniProtKB-KW"/>
</dbReference>
<protein>
    <recommendedName>
        <fullName evidence="12">ATP-dependent DNA helicase 2 subunit KU80</fullName>
        <ecNumber evidence="12">3.6.4.12</ecNumber>
    </recommendedName>
</protein>
<dbReference type="InterPro" id="IPR014893">
    <property type="entry name" value="Ku_PK_bind"/>
</dbReference>
<dbReference type="PANTHER" id="PTHR12604">
    <property type="entry name" value="KU AUTOANTIGEN DNA HELICASE"/>
    <property type="match status" value="1"/>
</dbReference>
<evidence type="ECO:0000256" key="9">
    <source>
        <dbReference type="ARBA" id="ARBA00023172"/>
    </source>
</evidence>
<dbReference type="GO" id="GO:0003690">
    <property type="term" value="F:double-stranded DNA binding"/>
    <property type="evidence" value="ECO:0007669"/>
    <property type="project" value="TreeGrafter"/>
</dbReference>
<dbReference type="GO" id="GO:0006303">
    <property type="term" value="P:double-strand break repair via nonhomologous end joining"/>
    <property type="evidence" value="ECO:0007669"/>
    <property type="project" value="InterPro"/>
</dbReference>
<dbReference type="GO" id="GO:0042162">
    <property type="term" value="F:telomeric DNA binding"/>
    <property type="evidence" value="ECO:0007669"/>
    <property type="project" value="InterPro"/>
</dbReference>
<dbReference type="FunFam" id="2.40.290.10:FF:000006">
    <property type="entry name" value="ATP-dependent DNA helicase 2 subunit KU80"/>
    <property type="match status" value="1"/>
</dbReference>
<comment type="similarity">
    <text evidence="2 12">Belongs to the ku80 family.</text>
</comment>
<dbReference type="InterPro" id="IPR006164">
    <property type="entry name" value="DNA_bd_Ku70/Ku80"/>
</dbReference>
<dbReference type="FunFam" id="3.40.50.410:FF:000102">
    <property type="entry name" value="ATP-dependent DNA helicase 2 subunit KU80"/>
    <property type="match status" value="1"/>
</dbReference>
<organism evidence="14 15">
    <name type="scientific">Lactuca saligna</name>
    <name type="common">Willowleaf lettuce</name>
    <dbReference type="NCBI Taxonomy" id="75948"/>
    <lineage>
        <taxon>Eukaryota</taxon>
        <taxon>Viridiplantae</taxon>
        <taxon>Streptophyta</taxon>
        <taxon>Embryophyta</taxon>
        <taxon>Tracheophyta</taxon>
        <taxon>Spermatophyta</taxon>
        <taxon>Magnoliopsida</taxon>
        <taxon>eudicotyledons</taxon>
        <taxon>Gunneridae</taxon>
        <taxon>Pentapetalae</taxon>
        <taxon>asterids</taxon>
        <taxon>campanulids</taxon>
        <taxon>Asterales</taxon>
        <taxon>Asteraceae</taxon>
        <taxon>Cichorioideae</taxon>
        <taxon>Cichorieae</taxon>
        <taxon>Lactucinae</taxon>
        <taxon>Lactuca</taxon>
    </lineage>
</organism>
<keyword evidence="4 12" id="KW-0227">DNA damage</keyword>